<dbReference type="Gene3D" id="3.20.20.80">
    <property type="entry name" value="Glycosidases"/>
    <property type="match status" value="1"/>
</dbReference>
<feature type="chain" id="PRO_5034730144" description="GH18 domain-containing protein" evidence="1">
    <location>
        <begin position="19"/>
        <end position="342"/>
    </location>
</feature>
<gene>
    <name evidence="3" type="ORF">G7Y89_g8389</name>
</gene>
<dbReference type="PROSITE" id="PS51910">
    <property type="entry name" value="GH18_2"/>
    <property type="match status" value="1"/>
</dbReference>
<feature type="domain" description="GH18" evidence="2">
    <location>
        <begin position="34"/>
        <end position="342"/>
    </location>
</feature>
<reference evidence="3 4" key="1">
    <citation type="submission" date="2020-03" db="EMBL/GenBank/DDBJ databases">
        <title>Draft Genome Sequence of Cudoniella acicularis.</title>
        <authorList>
            <person name="Buettner E."/>
            <person name="Kellner H."/>
        </authorList>
    </citation>
    <scope>NUCLEOTIDE SEQUENCE [LARGE SCALE GENOMIC DNA]</scope>
    <source>
        <strain evidence="3 4">DSM 108380</strain>
    </source>
</reference>
<evidence type="ECO:0000256" key="1">
    <source>
        <dbReference type="SAM" id="SignalP"/>
    </source>
</evidence>
<evidence type="ECO:0000313" key="4">
    <source>
        <dbReference type="Proteomes" id="UP000566819"/>
    </source>
</evidence>
<dbReference type="GO" id="GO:0005975">
    <property type="term" value="P:carbohydrate metabolic process"/>
    <property type="evidence" value="ECO:0007669"/>
    <property type="project" value="InterPro"/>
</dbReference>
<feature type="signal peptide" evidence="1">
    <location>
        <begin position="1"/>
        <end position="18"/>
    </location>
</feature>
<dbReference type="AlphaFoldDB" id="A0A8H4RIZ4"/>
<dbReference type="InterPro" id="IPR001223">
    <property type="entry name" value="Glyco_hydro18_cat"/>
</dbReference>
<keyword evidence="1" id="KW-0732">Signal</keyword>
<sequence length="342" mass="36861">MKSSILYLLSLLATLALSRPVDEIAVARATTDLPRLVIYFQTTHDSNGNPISMLPLITEKNISLTHLIVCSFHLNLNYVVHLNDYLPSDPHFTTLWAETQVMKNASVKVMGMIGGAAGGSFSSSTLDSTNATTFAHYYGQLKDVITTYGLQGMDLDVEQSMSQSGITRLINQLYSDFGPDFLITLAPVASALENSSNLSGFDYKTLQSADGPDIAYNGQFYNGFGTLADTSTFDAIVNNGFSAQKVVAGQITSPSDGGGFVDFPTLNNMIIHDPSGTTAPWEWAQEMTAILRPTQSVNLNITPDIANMLKEAWVSSVINTGEGGTESVQVEPNVDYTAMVNA</sequence>
<dbReference type="Proteomes" id="UP000566819">
    <property type="component" value="Unassembled WGS sequence"/>
</dbReference>
<keyword evidence="4" id="KW-1185">Reference proteome</keyword>
<name>A0A8H4RIZ4_9HELO</name>
<dbReference type="Pfam" id="PF00704">
    <property type="entry name" value="Glyco_hydro_18"/>
    <property type="match status" value="1"/>
</dbReference>
<dbReference type="InterPro" id="IPR017853">
    <property type="entry name" value="GH"/>
</dbReference>
<accession>A0A8H4RIZ4</accession>
<protein>
    <recommendedName>
        <fullName evidence="2">GH18 domain-containing protein</fullName>
    </recommendedName>
</protein>
<dbReference type="OrthoDB" id="3012298at2759"/>
<evidence type="ECO:0000313" key="3">
    <source>
        <dbReference type="EMBL" id="KAF4629755.1"/>
    </source>
</evidence>
<proteinExistence type="predicted"/>
<dbReference type="EMBL" id="JAAMPI010000631">
    <property type="protein sequence ID" value="KAF4629755.1"/>
    <property type="molecule type" value="Genomic_DNA"/>
</dbReference>
<comment type="caution">
    <text evidence="3">The sequence shown here is derived from an EMBL/GenBank/DDBJ whole genome shotgun (WGS) entry which is preliminary data.</text>
</comment>
<dbReference type="SUPFAM" id="SSF51445">
    <property type="entry name" value="(Trans)glycosidases"/>
    <property type="match status" value="1"/>
</dbReference>
<organism evidence="3 4">
    <name type="scientific">Cudoniella acicularis</name>
    <dbReference type="NCBI Taxonomy" id="354080"/>
    <lineage>
        <taxon>Eukaryota</taxon>
        <taxon>Fungi</taxon>
        <taxon>Dikarya</taxon>
        <taxon>Ascomycota</taxon>
        <taxon>Pezizomycotina</taxon>
        <taxon>Leotiomycetes</taxon>
        <taxon>Helotiales</taxon>
        <taxon>Tricladiaceae</taxon>
        <taxon>Cudoniella</taxon>
    </lineage>
</organism>
<evidence type="ECO:0000259" key="2">
    <source>
        <dbReference type="PROSITE" id="PS51910"/>
    </source>
</evidence>